<comment type="caution">
    <text evidence="2">The sequence shown here is derived from an EMBL/GenBank/DDBJ whole genome shotgun (WGS) entry which is preliminary data.</text>
</comment>
<protein>
    <recommendedName>
        <fullName evidence="4">Secreted protein</fullName>
    </recommendedName>
</protein>
<proteinExistence type="predicted"/>
<reference evidence="2" key="1">
    <citation type="submission" date="2023-04" db="EMBL/GenBank/DDBJ databases">
        <title>Sphingomonas sp. MAHUQ-71 isolated from rice field.</title>
        <authorList>
            <person name="Huq M.A."/>
        </authorList>
    </citation>
    <scope>NUCLEOTIDE SEQUENCE</scope>
    <source>
        <strain evidence="2">MAHUQ-71</strain>
    </source>
</reference>
<evidence type="ECO:0000313" key="3">
    <source>
        <dbReference type="Proteomes" id="UP001160625"/>
    </source>
</evidence>
<keyword evidence="3" id="KW-1185">Reference proteome</keyword>
<keyword evidence="1" id="KW-0732">Signal</keyword>
<sequence length="122" mass="13057">MRLLLALLIAALAVPAFAVPVAPEAPTGPEVSIPFFGQDGWSDYRIDGSRGIYLVSKTDGKWYYLHVQPKCSRLAQAQSFSVDTAGPGGPLDNKAAIVVEGQRCLLSSVTRSPVPPGYRTLK</sequence>
<gene>
    <name evidence="2" type="ORF">QGN17_13590</name>
</gene>
<dbReference type="EMBL" id="JARYGZ010000001">
    <property type="protein sequence ID" value="MDH7639762.1"/>
    <property type="molecule type" value="Genomic_DNA"/>
</dbReference>
<dbReference type="Proteomes" id="UP001160625">
    <property type="component" value="Unassembled WGS sequence"/>
</dbReference>
<name>A0ABT6N3L6_9SPHN</name>
<feature type="signal peptide" evidence="1">
    <location>
        <begin position="1"/>
        <end position="18"/>
    </location>
</feature>
<evidence type="ECO:0000256" key="1">
    <source>
        <dbReference type="SAM" id="SignalP"/>
    </source>
</evidence>
<evidence type="ECO:0008006" key="4">
    <source>
        <dbReference type="Google" id="ProtNLM"/>
    </source>
</evidence>
<evidence type="ECO:0000313" key="2">
    <source>
        <dbReference type="EMBL" id="MDH7639762.1"/>
    </source>
</evidence>
<organism evidence="2 3">
    <name type="scientific">Sphingomonas oryzagri</name>
    <dbReference type="NCBI Taxonomy" id="3042314"/>
    <lineage>
        <taxon>Bacteria</taxon>
        <taxon>Pseudomonadati</taxon>
        <taxon>Pseudomonadota</taxon>
        <taxon>Alphaproteobacteria</taxon>
        <taxon>Sphingomonadales</taxon>
        <taxon>Sphingomonadaceae</taxon>
        <taxon>Sphingomonas</taxon>
    </lineage>
</organism>
<dbReference type="RefSeq" id="WP_281045006.1">
    <property type="nucleotide sequence ID" value="NZ_JARYGZ010000001.1"/>
</dbReference>
<feature type="chain" id="PRO_5045409972" description="Secreted protein" evidence="1">
    <location>
        <begin position="19"/>
        <end position="122"/>
    </location>
</feature>
<accession>A0ABT6N3L6</accession>